<feature type="domain" description="Thioredoxin" evidence="2">
    <location>
        <begin position="369"/>
        <end position="518"/>
    </location>
</feature>
<dbReference type="PANTHER" id="PTHR42852">
    <property type="entry name" value="THIOL:DISULFIDE INTERCHANGE PROTEIN DSBE"/>
    <property type="match status" value="1"/>
</dbReference>
<dbReference type="SUPFAM" id="SSF52833">
    <property type="entry name" value="Thioredoxin-like"/>
    <property type="match status" value="1"/>
</dbReference>
<dbReference type="InterPro" id="IPR013766">
    <property type="entry name" value="Thioredoxin_domain"/>
</dbReference>
<dbReference type="Proteomes" id="UP001597414">
    <property type="component" value="Unassembled WGS sequence"/>
</dbReference>
<feature type="chain" id="PRO_5045104439" evidence="1">
    <location>
        <begin position="20"/>
        <end position="530"/>
    </location>
</feature>
<dbReference type="RefSeq" id="WP_380801838.1">
    <property type="nucleotide sequence ID" value="NZ_JBHUIV010000016.1"/>
</dbReference>
<keyword evidence="4" id="KW-1185">Reference proteome</keyword>
<protein>
    <submittedName>
        <fullName evidence="3">TlpA family protein disulfide reductase</fullName>
    </submittedName>
</protein>
<dbReference type="EMBL" id="JBHUIV010000016">
    <property type="protein sequence ID" value="MFD2201810.1"/>
    <property type="molecule type" value="Genomic_DNA"/>
</dbReference>
<sequence length="530" mass="61239">MKHYTLIILLLTPLSMALAQSSENGAWIFGEVYSIQPKENIRISLWNDAFKMANSEHPALNSIIPLNPPSIYAGTISQRSRDFNMEIPPNMLPAWIAFEDTLSGFSYGPYLISPSDSIKIKFDQIKQQVIFAGPARQSFEMSLGLSQLLERKLFEIPSMLDFSAQPSPRQELLDRFEANNKRFRRKVIPILTPRERLKKMKQTLPILKEDEFALIEEFYKNRVPETVYNTLINDFISHVYFRIFYGFHGYFFRDLKQSAPELVDIFAQSFSYLENQVDSLASKYPPLFSPNYLKMQEYRMLGRAAIDDKSVYEVSHLEADPDLREAVLTAHFLKRNVIIREGISDLGKFLVEVQNPIFKERLETWYTASTPGLQVPDHAFKDEEGTDIRITDFKGKIILLNIWLTGCSSCRSFNEYHLTKIVQEYQNDPEVSIISLSLDQNRERWLRSKASGHYSPEESIHIWTGYKGNSTEHPYLKYFNITSAPQLQLIDQDGKLTGLGLNDKTYEGIRSEIEKLKSHIKNQPNKTLSK</sequence>
<dbReference type="InterPro" id="IPR012336">
    <property type="entry name" value="Thioredoxin-like_fold"/>
</dbReference>
<evidence type="ECO:0000256" key="1">
    <source>
        <dbReference type="SAM" id="SignalP"/>
    </source>
</evidence>
<dbReference type="PANTHER" id="PTHR42852:SF13">
    <property type="entry name" value="PROTEIN DIPZ"/>
    <property type="match status" value="1"/>
</dbReference>
<dbReference type="Pfam" id="PF13905">
    <property type="entry name" value="Thioredoxin_8"/>
    <property type="match status" value="1"/>
</dbReference>
<dbReference type="PROSITE" id="PS51352">
    <property type="entry name" value="THIOREDOXIN_2"/>
    <property type="match status" value="1"/>
</dbReference>
<reference evidence="4" key="1">
    <citation type="journal article" date="2019" name="Int. J. Syst. Evol. Microbiol.">
        <title>The Global Catalogue of Microorganisms (GCM) 10K type strain sequencing project: providing services to taxonomists for standard genome sequencing and annotation.</title>
        <authorList>
            <consortium name="The Broad Institute Genomics Platform"/>
            <consortium name="The Broad Institute Genome Sequencing Center for Infectious Disease"/>
            <person name="Wu L."/>
            <person name="Ma J."/>
        </authorList>
    </citation>
    <scope>NUCLEOTIDE SEQUENCE [LARGE SCALE GENOMIC DNA]</scope>
    <source>
        <strain evidence="4">KCTC 19812</strain>
    </source>
</reference>
<name>A0ABW5B816_9BACT</name>
<keyword evidence="1" id="KW-0732">Signal</keyword>
<dbReference type="InterPro" id="IPR036249">
    <property type="entry name" value="Thioredoxin-like_sf"/>
</dbReference>
<comment type="caution">
    <text evidence="3">The sequence shown here is derived from an EMBL/GenBank/DDBJ whole genome shotgun (WGS) entry which is preliminary data.</text>
</comment>
<evidence type="ECO:0000259" key="2">
    <source>
        <dbReference type="PROSITE" id="PS51352"/>
    </source>
</evidence>
<gene>
    <name evidence="3" type="ORF">ACFSKV_09540</name>
</gene>
<evidence type="ECO:0000313" key="3">
    <source>
        <dbReference type="EMBL" id="MFD2201810.1"/>
    </source>
</evidence>
<organism evidence="3 4">
    <name type="scientific">Shivajiella indica</name>
    <dbReference type="NCBI Taxonomy" id="872115"/>
    <lineage>
        <taxon>Bacteria</taxon>
        <taxon>Pseudomonadati</taxon>
        <taxon>Bacteroidota</taxon>
        <taxon>Cytophagia</taxon>
        <taxon>Cytophagales</taxon>
        <taxon>Cyclobacteriaceae</taxon>
        <taxon>Shivajiella</taxon>
    </lineage>
</organism>
<evidence type="ECO:0000313" key="4">
    <source>
        <dbReference type="Proteomes" id="UP001597414"/>
    </source>
</evidence>
<dbReference type="InterPro" id="IPR050553">
    <property type="entry name" value="Thioredoxin_ResA/DsbE_sf"/>
</dbReference>
<accession>A0ABW5B816</accession>
<proteinExistence type="predicted"/>
<feature type="signal peptide" evidence="1">
    <location>
        <begin position="1"/>
        <end position="19"/>
    </location>
</feature>
<dbReference type="Gene3D" id="3.40.30.10">
    <property type="entry name" value="Glutaredoxin"/>
    <property type="match status" value="1"/>
</dbReference>